<evidence type="ECO:0000313" key="4">
    <source>
        <dbReference type="EMBL" id="MBD8525989.1"/>
    </source>
</evidence>
<accession>A0AAW3ZMX1</accession>
<comment type="caution">
    <text evidence="4">The sequence shown here is derived from an EMBL/GenBank/DDBJ whole genome shotgun (WGS) entry which is preliminary data.</text>
</comment>
<dbReference type="GO" id="GO:0016783">
    <property type="term" value="F:sulfurtransferase activity"/>
    <property type="evidence" value="ECO:0007669"/>
    <property type="project" value="InterPro"/>
</dbReference>
<dbReference type="InterPro" id="IPR016193">
    <property type="entry name" value="Cytidine_deaminase-like"/>
</dbReference>
<proteinExistence type="inferred from homology"/>
<comment type="function">
    <text evidence="3">Required for formate dehydrogenase (FDH) activity. Acts as a sulfur carrier protein that transfers sulfur from IscS to the molybdenum cofactor prior to its insertion into FDH.</text>
</comment>
<dbReference type="Gene3D" id="3.10.20.10">
    <property type="match status" value="1"/>
</dbReference>
<evidence type="ECO:0000256" key="2">
    <source>
        <dbReference type="ARBA" id="ARBA00023150"/>
    </source>
</evidence>
<feature type="active site" description="Cysteine persulfide intermediate" evidence="3">
    <location>
        <position position="217"/>
    </location>
</feature>
<dbReference type="GO" id="GO:0005737">
    <property type="term" value="C:cytoplasm"/>
    <property type="evidence" value="ECO:0007669"/>
    <property type="project" value="UniProtKB-SubCell"/>
</dbReference>
<evidence type="ECO:0000313" key="5">
    <source>
        <dbReference type="Proteomes" id="UP000613768"/>
    </source>
</evidence>
<dbReference type="NCBIfam" id="TIGR00129">
    <property type="entry name" value="fdhD_narQ"/>
    <property type="match status" value="1"/>
</dbReference>
<organism evidence="4 5">
    <name type="scientific">Pseudomarimonas arenosa</name>
    <dbReference type="NCBI Taxonomy" id="2774145"/>
    <lineage>
        <taxon>Bacteria</taxon>
        <taxon>Pseudomonadati</taxon>
        <taxon>Pseudomonadota</taxon>
        <taxon>Gammaproteobacteria</taxon>
        <taxon>Lysobacterales</taxon>
        <taxon>Lysobacteraceae</taxon>
        <taxon>Pseudomarimonas</taxon>
    </lineage>
</organism>
<dbReference type="InterPro" id="IPR003786">
    <property type="entry name" value="FdhD"/>
</dbReference>
<dbReference type="GO" id="GO:0097163">
    <property type="term" value="F:sulfur carrier activity"/>
    <property type="evidence" value="ECO:0007669"/>
    <property type="project" value="UniProtKB-UniRule"/>
</dbReference>
<sequence length="383" mass="41721">MSSDPQSPLEADFDQRITELLSWLGQQAEGASQARICKQLGWSASELQRCLSVLQPTPEQGGLGLIEAVPWRDQRNRDQNRYRLSAGGRQLFGIQPSAAEIGSECAPDGSLVLPALCQRDGMVDAVQDAVAHEVPVALLYNDQPHAVMLASPTDLEDFALGFALSEGIVQSPAEYRLVEVRSDDQTGQGYAVHAHIPQTRFDALLERRRVLSGRSGCGACGSELLRMIDGEGPPVGNRLRLSLREVAERFSHMAARQPLNAACGGVHAAAWWSGSCLIVREDIGRHNAVDKVIGASCRSLQRCDWPDARPACLLVTSRASYEIVHKAIRAGIEAVFAISAPTSLAIELAQRSGLTLGAFVREQRCTLYAHPQRCEELRAREIQ</sequence>
<gene>
    <name evidence="3 4" type="primary">fdhD</name>
    <name evidence="4" type="ORF">IFO71_09550</name>
</gene>
<evidence type="ECO:0000256" key="1">
    <source>
        <dbReference type="ARBA" id="ARBA00022490"/>
    </source>
</evidence>
<dbReference type="GO" id="GO:0006777">
    <property type="term" value="P:Mo-molybdopterin cofactor biosynthetic process"/>
    <property type="evidence" value="ECO:0007669"/>
    <property type="project" value="UniProtKB-UniRule"/>
</dbReference>
<comment type="subcellular location">
    <subcellularLocation>
        <location evidence="3">Cytoplasm</location>
    </subcellularLocation>
</comment>
<keyword evidence="1 3" id="KW-0963">Cytoplasm</keyword>
<dbReference type="RefSeq" id="WP_192029408.1">
    <property type="nucleotide sequence ID" value="NZ_JACYTR010000015.1"/>
</dbReference>
<dbReference type="PANTHER" id="PTHR30592:SF1">
    <property type="entry name" value="SULFUR CARRIER PROTEIN FDHD"/>
    <property type="match status" value="1"/>
</dbReference>
<dbReference type="HAMAP" id="MF_00187">
    <property type="entry name" value="FdhD"/>
    <property type="match status" value="1"/>
</dbReference>
<dbReference type="Gene3D" id="3.40.140.10">
    <property type="entry name" value="Cytidine Deaminase, domain 2"/>
    <property type="match status" value="1"/>
</dbReference>
<comment type="similarity">
    <text evidence="3">Belongs to the FdhD family.</text>
</comment>
<dbReference type="AlphaFoldDB" id="A0AAW3ZMX1"/>
<reference evidence="4 5" key="1">
    <citation type="submission" date="2020-09" db="EMBL/GenBank/DDBJ databases">
        <title>Pseudoxanthomonas sp. CAU 1598 isolated from sand of Yaerae Beach.</title>
        <authorList>
            <person name="Kim W."/>
        </authorList>
    </citation>
    <scope>NUCLEOTIDE SEQUENCE [LARGE SCALE GENOMIC DNA]</scope>
    <source>
        <strain evidence="4 5">CAU 1598</strain>
    </source>
</reference>
<evidence type="ECO:0000256" key="3">
    <source>
        <dbReference type="HAMAP-Rule" id="MF_00187"/>
    </source>
</evidence>
<dbReference type="Proteomes" id="UP000613768">
    <property type="component" value="Unassembled WGS sequence"/>
</dbReference>
<keyword evidence="2 3" id="KW-0501">Molybdenum cofactor biosynthesis</keyword>
<dbReference type="SUPFAM" id="SSF53927">
    <property type="entry name" value="Cytidine deaminase-like"/>
    <property type="match status" value="1"/>
</dbReference>
<dbReference type="Pfam" id="PF02634">
    <property type="entry name" value="FdhD-NarQ"/>
    <property type="match status" value="1"/>
</dbReference>
<keyword evidence="5" id="KW-1185">Reference proteome</keyword>
<name>A0AAW3ZMX1_9GAMM</name>
<protein>
    <recommendedName>
        <fullName evidence="3">Sulfur carrier protein FdhD</fullName>
    </recommendedName>
</protein>
<dbReference type="EMBL" id="JACYTR010000015">
    <property type="protein sequence ID" value="MBD8525989.1"/>
    <property type="molecule type" value="Genomic_DNA"/>
</dbReference>
<dbReference type="PANTHER" id="PTHR30592">
    <property type="entry name" value="FORMATE DEHYDROGENASE"/>
    <property type="match status" value="1"/>
</dbReference>
<feature type="binding site" evidence="3">
    <location>
        <begin position="359"/>
        <end position="364"/>
    </location>
    <ligand>
        <name>Mo-bis(molybdopterin guanine dinucleotide)</name>
        <dbReference type="ChEBI" id="CHEBI:60539"/>
    </ligand>
</feature>